<dbReference type="EMBL" id="JBCLVG010000001">
    <property type="protein sequence ID" value="MEN1946024.1"/>
    <property type="molecule type" value="Genomic_DNA"/>
</dbReference>
<dbReference type="Proteomes" id="UP001425155">
    <property type="component" value="Unassembled WGS sequence"/>
</dbReference>
<feature type="transmembrane region" description="Helical" evidence="1">
    <location>
        <begin position="50"/>
        <end position="72"/>
    </location>
</feature>
<keyword evidence="4" id="KW-1185">Reference proteome</keyword>
<reference evidence="3 4" key="1">
    <citation type="submission" date="2024-03" db="EMBL/GenBank/DDBJ databases">
        <title>YIM 134122 draft genome.</title>
        <authorList>
            <person name="Zuo S."/>
            <person name="Xiong L."/>
        </authorList>
    </citation>
    <scope>NUCLEOTIDE SEQUENCE [LARGE SCALE GENOMIC DNA]</scope>
    <source>
        <strain evidence="3 4">YIM 134122</strain>
    </source>
</reference>
<keyword evidence="1" id="KW-0472">Membrane</keyword>
<dbReference type="RefSeq" id="WP_342112508.1">
    <property type="nucleotide sequence ID" value="NZ_JBCAUN010000001.1"/>
</dbReference>
<protein>
    <submittedName>
        <fullName evidence="3">GAF domain-containing protein</fullName>
    </submittedName>
</protein>
<keyword evidence="1" id="KW-1133">Transmembrane helix</keyword>
<evidence type="ECO:0000259" key="2">
    <source>
        <dbReference type="Pfam" id="PF13185"/>
    </source>
</evidence>
<evidence type="ECO:0000313" key="4">
    <source>
        <dbReference type="Proteomes" id="UP001425155"/>
    </source>
</evidence>
<dbReference type="InterPro" id="IPR029016">
    <property type="entry name" value="GAF-like_dom_sf"/>
</dbReference>
<evidence type="ECO:0000256" key="1">
    <source>
        <dbReference type="SAM" id="Phobius"/>
    </source>
</evidence>
<dbReference type="InterPro" id="IPR003018">
    <property type="entry name" value="GAF"/>
</dbReference>
<gene>
    <name evidence="3" type="ORF">WJX64_05655</name>
</gene>
<sequence length="279" mass="30276">MTERTPGRWKRVGLTTLRIAVLAVVAAGGLVLEARQDAVGDFLDGFSWQWFYTVAGWALILLGIVSQVVWGWRVDLIEARNTNDVAQIRVSMKDALKPVLAKVSEMPDLDADGRAAHLAVVASDASWALATLLLRHVDRARVGVYGMSGDGSALRIVGYGGRGEKPGEFLAGRPGADLALQRVKDGSPLIVHDRRSDPPPGWDRESAEWRSFVSVPVVSNDGFAYGMLNVDSPSEEMFQDTEQQIVSVVAEILAIAFALAFPKSERRAPARGRKVGART</sequence>
<name>A0ABU9W554_9MICO</name>
<feature type="domain" description="GAF" evidence="2">
    <location>
        <begin position="133"/>
        <end position="257"/>
    </location>
</feature>
<dbReference type="SUPFAM" id="SSF55781">
    <property type="entry name" value="GAF domain-like"/>
    <property type="match status" value="1"/>
</dbReference>
<keyword evidence="1" id="KW-0812">Transmembrane</keyword>
<accession>A0ABU9W554</accession>
<dbReference type="Gene3D" id="3.30.450.40">
    <property type="match status" value="1"/>
</dbReference>
<comment type="caution">
    <text evidence="3">The sequence shown here is derived from an EMBL/GenBank/DDBJ whole genome shotgun (WGS) entry which is preliminary data.</text>
</comment>
<feature type="transmembrane region" description="Helical" evidence="1">
    <location>
        <begin position="12"/>
        <end position="30"/>
    </location>
</feature>
<evidence type="ECO:0000313" key="3">
    <source>
        <dbReference type="EMBL" id="MEN1946024.1"/>
    </source>
</evidence>
<dbReference type="Pfam" id="PF13185">
    <property type="entry name" value="GAF_2"/>
    <property type="match status" value="1"/>
</dbReference>
<organism evidence="3 4">
    <name type="scientific">Leifsonia stereocauli</name>
    <dbReference type="NCBI Taxonomy" id="3134136"/>
    <lineage>
        <taxon>Bacteria</taxon>
        <taxon>Bacillati</taxon>
        <taxon>Actinomycetota</taxon>
        <taxon>Actinomycetes</taxon>
        <taxon>Micrococcales</taxon>
        <taxon>Microbacteriaceae</taxon>
        <taxon>Leifsonia</taxon>
    </lineage>
</organism>
<proteinExistence type="predicted"/>